<proteinExistence type="predicted"/>
<gene>
    <name evidence="2" type="ORF">SRL2020028_55670</name>
</gene>
<organism evidence="2 3">
    <name type="scientific">Mycobacterium kiyosense</name>
    <dbReference type="NCBI Taxonomy" id="2871094"/>
    <lineage>
        <taxon>Bacteria</taxon>
        <taxon>Bacillati</taxon>
        <taxon>Actinomycetota</taxon>
        <taxon>Actinomycetes</taxon>
        <taxon>Mycobacteriales</taxon>
        <taxon>Mycobacteriaceae</taxon>
        <taxon>Mycobacterium</taxon>
    </lineage>
</organism>
<dbReference type="AlphaFoldDB" id="A0AA37UZK9"/>
<keyword evidence="1" id="KW-1133">Transmembrane helix</keyword>
<name>A0AA37UZK9_9MYCO</name>
<dbReference type="EMBL" id="BRXE01000130">
    <property type="protein sequence ID" value="GLB86311.1"/>
    <property type="molecule type" value="Genomic_DNA"/>
</dbReference>
<protein>
    <submittedName>
        <fullName evidence="2">Uncharacterized protein</fullName>
    </submittedName>
</protein>
<sequence>MAPTSAHRAEMIRLIRRGQVRSWVWTVVIDAMLIWCGAGAARDGSWTVCALISGSVVLLTGFNLWLDKAAIYLDGAGQPLTGQDADRLARKRLRAYEKHRKNCPGCPRG</sequence>
<keyword evidence="1" id="KW-0812">Transmembrane</keyword>
<feature type="transmembrane region" description="Helical" evidence="1">
    <location>
        <begin position="44"/>
        <end position="66"/>
    </location>
</feature>
<comment type="caution">
    <text evidence="2">The sequence shown here is derived from an EMBL/GenBank/DDBJ whole genome shotgun (WGS) entry which is preliminary data.</text>
</comment>
<dbReference type="Proteomes" id="UP001165663">
    <property type="component" value="Unassembled WGS sequence"/>
</dbReference>
<keyword evidence="1" id="KW-0472">Membrane</keyword>
<evidence type="ECO:0000256" key="1">
    <source>
        <dbReference type="SAM" id="Phobius"/>
    </source>
</evidence>
<evidence type="ECO:0000313" key="3">
    <source>
        <dbReference type="Proteomes" id="UP001165663"/>
    </source>
</evidence>
<accession>A0AA37UZK9</accession>
<reference evidence="2" key="1">
    <citation type="submission" date="2022-07" db="EMBL/GenBank/DDBJ databases">
        <title>Mycobacterium kiyosense sp. nov., scotochromogenic slow-glowing species isolated from respiratory specimens.</title>
        <authorList>
            <person name="Fukano H."/>
            <person name="Kazumi Y."/>
            <person name="Sakagami N."/>
            <person name="Ato M."/>
            <person name="Mitarai S."/>
            <person name="Hoshino Y."/>
        </authorList>
    </citation>
    <scope>NUCLEOTIDE SEQUENCE</scope>
    <source>
        <strain evidence="2">SRL2020-028</strain>
    </source>
</reference>
<evidence type="ECO:0000313" key="2">
    <source>
        <dbReference type="EMBL" id="GLB86311.1"/>
    </source>
</evidence>
<feature type="transmembrane region" description="Helical" evidence="1">
    <location>
        <begin position="20"/>
        <end position="38"/>
    </location>
</feature>